<name>A0A978V9W7_ZIZJJ</name>
<comment type="caution">
    <text evidence="4">The sequence shown here is derived from an EMBL/GenBank/DDBJ whole genome shotgun (WGS) entry which is preliminary data.</text>
</comment>
<dbReference type="InterPro" id="IPR036142">
    <property type="entry name" value="ENT_dom-like_sf"/>
</dbReference>
<feature type="domain" description="ENT" evidence="3">
    <location>
        <begin position="343"/>
        <end position="407"/>
    </location>
</feature>
<dbReference type="InterPro" id="IPR008395">
    <property type="entry name" value="Agenet-like_dom"/>
</dbReference>
<gene>
    <name evidence="4" type="ORF">FEM48_Zijuj06G0147600</name>
</gene>
<evidence type="ECO:0000256" key="1">
    <source>
        <dbReference type="ARBA" id="ARBA00004123"/>
    </source>
</evidence>
<organism evidence="4 5">
    <name type="scientific">Ziziphus jujuba var. spinosa</name>
    <dbReference type="NCBI Taxonomy" id="714518"/>
    <lineage>
        <taxon>Eukaryota</taxon>
        <taxon>Viridiplantae</taxon>
        <taxon>Streptophyta</taxon>
        <taxon>Embryophyta</taxon>
        <taxon>Tracheophyta</taxon>
        <taxon>Spermatophyta</taxon>
        <taxon>Magnoliopsida</taxon>
        <taxon>eudicotyledons</taxon>
        <taxon>Gunneridae</taxon>
        <taxon>Pentapetalae</taxon>
        <taxon>rosids</taxon>
        <taxon>fabids</taxon>
        <taxon>Rosales</taxon>
        <taxon>Rhamnaceae</taxon>
        <taxon>Paliureae</taxon>
        <taxon>Ziziphus</taxon>
    </lineage>
</organism>
<dbReference type="EMBL" id="JAEACU010000006">
    <property type="protein sequence ID" value="KAH7524702.1"/>
    <property type="molecule type" value="Genomic_DNA"/>
</dbReference>
<dbReference type="SMART" id="SM00743">
    <property type="entry name" value="Agenet"/>
    <property type="match status" value="2"/>
</dbReference>
<dbReference type="AlphaFoldDB" id="A0A978V9W7"/>
<evidence type="ECO:0000259" key="3">
    <source>
        <dbReference type="PROSITE" id="PS51138"/>
    </source>
</evidence>
<evidence type="ECO:0000256" key="2">
    <source>
        <dbReference type="ARBA" id="ARBA00023242"/>
    </source>
</evidence>
<dbReference type="SUPFAM" id="SSF158639">
    <property type="entry name" value="ENT-like"/>
    <property type="match status" value="1"/>
</dbReference>
<dbReference type="Gene3D" id="1.10.1240.40">
    <property type="entry name" value="ENT domain"/>
    <property type="match status" value="1"/>
</dbReference>
<reference evidence="4" key="1">
    <citation type="journal article" date="2021" name="Front. Plant Sci.">
        <title>Chromosome-Scale Genome Assembly for Chinese Sour Jujube and Insights Into Its Genome Evolution and Domestication Signature.</title>
        <authorList>
            <person name="Shen L.-Y."/>
            <person name="Luo H."/>
            <person name="Wang X.-L."/>
            <person name="Wang X.-M."/>
            <person name="Qiu X.-J."/>
            <person name="Liu H."/>
            <person name="Zhou S.-S."/>
            <person name="Jia K.-H."/>
            <person name="Nie S."/>
            <person name="Bao Y.-T."/>
            <person name="Zhang R.-G."/>
            <person name="Yun Q.-Z."/>
            <person name="Chai Y.-H."/>
            <person name="Lu J.-Y."/>
            <person name="Li Y."/>
            <person name="Zhao S.-W."/>
            <person name="Mao J.-F."/>
            <person name="Jia S.-G."/>
            <person name="Mao Y.-M."/>
        </authorList>
    </citation>
    <scope>NUCLEOTIDE SEQUENCE</scope>
    <source>
        <strain evidence="4">AT0</strain>
        <tissue evidence="4">Leaf</tissue>
    </source>
</reference>
<dbReference type="OrthoDB" id="663550at2759"/>
<dbReference type="Pfam" id="PF05641">
    <property type="entry name" value="Agenet"/>
    <property type="match status" value="1"/>
</dbReference>
<proteinExistence type="predicted"/>
<dbReference type="PROSITE" id="PS51138">
    <property type="entry name" value="ENT"/>
    <property type="match status" value="1"/>
</dbReference>
<evidence type="ECO:0000313" key="4">
    <source>
        <dbReference type="EMBL" id="KAH7524702.1"/>
    </source>
</evidence>
<dbReference type="InterPro" id="IPR014002">
    <property type="entry name" value="Agenet_dom_plant"/>
</dbReference>
<dbReference type="InterPro" id="IPR005491">
    <property type="entry name" value="ENT_dom"/>
</dbReference>
<comment type="subcellular location">
    <subcellularLocation>
        <location evidence="1">Nucleus</location>
    </subcellularLocation>
</comment>
<accession>A0A978V9W7</accession>
<dbReference type="GO" id="GO:0005634">
    <property type="term" value="C:nucleus"/>
    <property type="evidence" value="ECO:0007669"/>
    <property type="project" value="UniProtKB-SubCell"/>
</dbReference>
<protein>
    <recommendedName>
        <fullName evidence="3">ENT domain-containing protein</fullName>
    </recommendedName>
</protein>
<dbReference type="PANTHER" id="PTHR31917">
    <property type="entry name" value="AGENET DOMAIN-CONTAINING PROTEIN-RELATED"/>
    <property type="match status" value="1"/>
</dbReference>
<dbReference type="SMART" id="SM01191">
    <property type="entry name" value="ENT"/>
    <property type="match status" value="1"/>
</dbReference>
<dbReference type="Pfam" id="PF03735">
    <property type="entry name" value="ENT"/>
    <property type="match status" value="1"/>
</dbReference>
<sequence length="407" mass="45547">MRFKKGSKVEVLCKKEVPLGAWRCAEIISGNGHSYSVMYDWSSSMENEVFTDRVLRKAIRPCPPPARSVENWAVGDVVEVLDICSWKIATILKVLDGARCLVRLLGSCLEFTVHQSKIRIRQTWKDDRWIVFEKGSGSSEVMKSNNLANLNCCKVRRVDTRIKIPASNDCLALEENIGFQDSHFISSRSLKRASPFCSSYIEAYPSKVRAIEKRSECQQVLSRSPSSLLKKVDAVAYPRENLGQKDMHTSFSNQTTGYYEMEGGNLNGAISCFLERSSEPSDCDSDRCSVGSCSVNRNSLNKLSSKTLAGPSQDANTICSDAESFNGHADEEEKFHLPLKDEEAASIHRLELHAYHSTLVAMYVSGPLSWEQEALLTNLRISLHISNDEHLMELRNLISSGKSLYLS</sequence>
<evidence type="ECO:0000313" key="5">
    <source>
        <dbReference type="Proteomes" id="UP000813462"/>
    </source>
</evidence>
<keyword evidence="2" id="KW-0539">Nucleus</keyword>
<dbReference type="Proteomes" id="UP000813462">
    <property type="component" value="Unassembled WGS sequence"/>
</dbReference>
<dbReference type="PANTHER" id="PTHR31917:SF146">
    <property type="entry name" value="PLANT TUDOR-LIKE RNA-BINDING PROTEIN-RELATED"/>
    <property type="match status" value="1"/>
</dbReference>